<keyword evidence="3 5" id="KW-0067">ATP-binding</keyword>
<keyword evidence="2" id="KW-0547">Nucleotide-binding</keyword>
<dbReference type="InterPro" id="IPR003439">
    <property type="entry name" value="ABC_transporter-like_ATP-bd"/>
</dbReference>
<keyword evidence="1" id="KW-0813">Transport</keyword>
<dbReference type="SUPFAM" id="SSF52540">
    <property type="entry name" value="P-loop containing nucleoside triphosphate hydrolases"/>
    <property type="match status" value="1"/>
</dbReference>
<dbReference type="Pfam" id="PF00005">
    <property type="entry name" value="ABC_tran"/>
    <property type="match status" value="1"/>
</dbReference>
<dbReference type="EMBL" id="CP152276">
    <property type="protein sequence ID" value="XAE42350.1"/>
    <property type="molecule type" value="Genomic_DNA"/>
</dbReference>
<evidence type="ECO:0000256" key="3">
    <source>
        <dbReference type="ARBA" id="ARBA00022840"/>
    </source>
</evidence>
<organism evidence="5 6">
    <name type="scientific">Nguyenibacter vanlangensis</name>
    <dbReference type="NCBI Taxonomy" id="1216886"/>
    <lineage>
        <taxon>Bacteria</taxon>
        <taxon>Pseudomonadati</taxon>
        <taxon>Pseudomonadota</taxon>
        <taxon>Alphaproteobacteria</taxon>
        <taxon>Acetobacterales</taxon>
        <taxon>Acetobacteraceae</taxon>
        <taxon>Nguyenibacter</taxon>
    </lineage>
</organism>
<dbReference type="InterPro" id="IPR017871">
    <property type="entry name" value="ABC_transporter-like_CS"/>
</dbReference>
<evidence type="ECO:0000256" key="1">
    <source>
        <dbReference type="ARBA" id="ARBA00022448"/>
    </source>
</evidence>
<dbReference type="PROSITE" id="PS50893">
    <property type="entry name" value="ABC_TRANSPORTER_2"/>
    <property type="match status" value="1"/>
</dbReference>
<dbReference type="SMART" id="SM00382">
    <property type="entry name" value="AAA"/>
    <property type="match status" value="1"/>
</dbReference>
<dbReference type="GO" id="GO:0005524">
    <property type="term" value="F:ATP binding"/>
    <property type="evidence" value="ECO:0007669"/>
    <property type="project" value="UniProtKB-KW"/>
</dbReference>
<dbReference type="InterPro" id="IPR003593">
    <property type="entry name" value="AAA+_ATPase"/>
</dbReference>
<sequence length="350" mass="38125">MTLPPARIVVEDLSKSYRIAAPARPPGAGRRLGFSLGFSRGFSLALPFAPRRRRVIEALRDVSFTIAPHTITGLIGPNGAGKSTLIKILSGILRPSAGHVRIGGLIPWADRIRHVGRIGVVFGQRSQLWWDLPVDGGFALLRDIYRVPPDAYRVRRARLVETLRLEGILDQPVRQLSLGQRMRAELAAALLHAPPLLILDEPTIGLDAPSKLAVRAFIHDLNRQEGTTVLLTTHDMHDIEALARRVIVIGHGRVLADSPFETLRATTLSGRRLVASFDGTVPPIALPDGVTRLSDGEGVLELDFDPARVPAADLVRLLDAAGGRLADISIVRPSIEDVISRFYERHGAAE</sequence>
<evidence type="ECO:0000313" key="5">
    <source>
        <dbReference type="EMBL" id="XAE42350.1"/>
    </source>
</evidence>
<accession>A0ABZ3D3P8</accession>
<dbReference type="Proteomes" id="UP001449795">
    <property type="component" value="Chromosome"/>
</dbReference>
<protein>
    <submittedName>
        <fullName evidence="5">ATP-binding cassette domain-containing protein</fullName>
    </submittedName>
</protein>
<feature type="domain" description="ABC transporter" evidence="4">
    <location>
        <begin position="44"/>
        <end position="276"/>
    </location>
</feature>
<dbReference type="InterPro" id="IPR050763">
    <property type="entry name" value="ABC_transporter_ATP-binding"/>
</dbReference>
<evidence type="ECO:0000259" key="4">
    <source>
        <dbReference type="PROSITE" id="PS50893"/>
    </source>
</evidence>
<reference evidence="5 6" key="1">
    <citation type="submission" date="2024-04" db="EMBL/GenBank/DDBJ databases">
        <title>Complete genome sequence of Nguyenibacter vanlangesis HBCM-1154, a strain capable of nitrogen fixation, IAA production, and phosphorus solubilization isolated from sugarcane soil.</title>
        <authorList>
            <person name="MY HANH P."/>
        </authorList>
    </citation>
    <scope>NUCLEOTIDE SEQUENCE [LARGE SCALE GENOMIC DNA]</scope>
    <source>
        <strain evidence="5 6">HBCM 1154</strain>
    </source>
</reference>
<gene>
    <name evidence="5" type="ORF">AAC691_19155</name>
</gene>
<evidence type="ECO:0000256" key="2">
    <source>
        <dbReference type="ARBA" id="ARBA00022741"/>
    </source>
</evidence>
<keyword evidence="6" id="KW-1185">Reference proteome</keyword>
<dbReference type="PROSITE" id="PS00211">
    <property type="entry name" value="ABC_TRANSPORTER_1"/>
    <property type="match status" value="1"/>
</dbReference>
<dbReference type="Gene3D" id="3.40.50.300">
    <property type="entry name" value="P-loop containing nucleotide triphosphate hydrolases"/>
    <property type="match status" value="1"/>
</dbReference>
<dbReference type="PANTHER" id="PTHR42711:SF1">
    <property type="entry name" value="ABC-TRANSPORT PROTEIN, ATP-BINDING COMPONENT"/>
    <property type="match status" value="1"/>
</dbReference>
<dbReference type="InterPro" id="IPR027417">
    <property type="entry name" value="P-loop_NTPase"/>
</dbReference>
<proteinExistence type="predicted"/>
<evidence type="ECO:0000313" key="6">
    <source>
        <dbReference type="Proteomes" id="UP001449795"/>
    </source>
</evidence>
<dbReference type="RefSeq" id="WP_342628110.1">
    <property type="nucleotide sequence ID" value="NZ_CP152276.1"/>
</dbReference>
<name>A0ABZ3D3P8_9PROT</name>
<dbReference type="PANTHER" id="PTHR42711">
    <property type="entry name" value="ABC TRANSPORTER ATP-BINDING PROTEIN"/>
    <property type="match status" value="1"/>
</dbReference>